<feature type="region of interest" description="Disordered" evidence="2">
    <location>
        <begin position="102"/>
        <end position="125"/>
    </location>
</feature>
<dbReference type="EMBL" id="JABBYC010000100">
    <property type="protein sequence ID" value="MBL0888888.1"/>
    <property type="molecule type" value="Genomic_DNA"/>
</dbReference>
<keyword evidence="3" id="KW-0472">Membrane</keyword>
<dbReference type="Proteomes" id="UP000675409">
    <property type="component" value="Unassembled WGS sequence"/>
</dbReference>
<gene>
    <name evidence="6" type="ORF">HGK34_21875</name>
</gene>
<dbReference type="RefSeq" id="WP_201851479.1">
    <property type="nucleotide sequence ID" value="NZ_JABBYC010000100.1"/>
</dbReference>
<evidence type="ECO:0000313" key="6">
    <source>
        <dbReference type="EMBL" id="MBL0888888.1"/>
    </source>
</evidence>
<evidence type="ECO:0000313" key="7">
    <source>
        <dbReference type="Proteomes" id="UP000675409"/>
    </source>
</evidence>
<keyword evidence="7" id="KW-1185">Reference proteome</keyword>
<dbReference type="PROSITE" id="PS51257">
    <property type="entry name" value="PROKAR_LIPOPROTEIN"/>
    <property type="match status" value="1"/>
</dbReference>
<dbReference type="InterPro" id="IPR025645">
    <property type="entry name" value="DUF4349"/>
</dbReference>
<feature type="compositionally biased region" description="Basic and acidic residues" evidence="2">
    <location>
        <begin position="104"/>
        <end position="114"/>
    </location>
</feature>
<evidence type="ECO:0000256" key="2">
    <source>
        <dbReference type="SAM" id="MobiDB-lite"/>
    </source>
</evidence>
<keyword evidence="3" id="KW-0812">Transmembrane</keyword>
<name>A0ABS1LSU9_9MICO</name>
<protein>
    <submittedName>
        <fullName evidence="6">DUF4349 domain-containing protein</fullName>
    </submittedName>
</protein>
<dbReference type="Pfam" id="PF14257">
    <property type="entry name" value="DUF4349"/>
    <property type="match status" value="1"/>
</dbReference>
<keyword evidence="1" id="KW-0175">Coiled coil</keyword>
<feature type="domain" description="DUF4349" evidence="5">
    <location>
        <begin position="75"/>
        <end position="283"/>
    </location>
</feature>
<keyword evidence="4" id="KW-0732">Signal</keyword>
<evidence type="ECO:0000256" key="3">
    <source>
        <dbReference type="SAM" id="Phobius"/>
    </source>
</evidence>
<keyword evidence="3" id="KW-1133">Transmembrane helix</keyword>
<reference evidence="6 7" key="1">
    <citation type="journal article" date="2021" name="Arch. Microbiol.">
        <title>Myceligenerans indicum sp. nov., an actinobacterium isolated from mangrove sediment of Sundarbans, India.</title>
        <authorList>
            <person name="Asha K."/>
            <person name="Bhadury P."/>
        </authorList>
    </citation>
    <scope>NUCLEOTIDE SEQUENCE [LARGE SCALE GENOMIC DNA]</scope>
    <source>
        <strain evidence="6 7">I2</strain>
    </source>
</reference>
<comment type="caution">
    <text evidence="6">The sequence shown here is derived from an EMBL/GenBank/DDBJ whole genome shotgun (WGS) entry which is preliminary data.</text>
</comment>
<evidence type="ECO:0000256" key="4">
    <source>
        <dbReference type="SAM" id="SignalP"/>
    </source>
</evidence>
<evidence type="ECO:0000256" key="1">
    <source>
        <dbReference type="SAM" id="Coils"/>
    </source>
</evidence>
<evidence type="ECO:0000259" key="5">
    <source>
        <dbReference type="Pfam" id="PF14257"/>
    </source>
</evidence>
<feature type="coiled-coil region" evidence="1">
    <location>
        <begin position="162"/>
        <end position="219"/>
    </location>
</feature>
<feature type="region of interest" description="Disordered" evidence="2">
    <location>
        <begin position="293"/>
        <end position="331"/>
    </location>
</feature>
<sequence length="331" mass="34239">MRTTRRKLVPAVAGIALAGVLLAGCSGPGAESGADGQDVGEPVVGEEAGDIGGGDAAQGEARDDVAAQQDADVARQLVTVGYATLVAADPFAAAEQVAQLTEESGGRVESRDESAGSDGGAGSASLTLRVPVDRVSETLSALEDLGEVTDRSLETQDVTGSVQDLDARIDALATSVDRLTELLSDADDISDLFKIEGELSARQADLDALRAERDRLHDEVALSTVHLEIRAERPPLEAEPAGFVGGLATSWNGLVASFNVLIVIVGALLPWAAVGGLGYLAVRPLVRRRAARRKEKQAERARAIAQAQGHPHGQVPPQMPDAGAPAGHPRP</sequence>
<feature type="signal peptide" evidence="4">
    <location>
        <begin position="1"/>
        <end position="23"/>
    </location>
</feature>
<feature type="region of interest" description="Disordered" evidence="2">
    <location>
        <begin position="28"/>
        <end position="61"/>
    </location>
</feature>
<proteinExistence type="predicted"/>
<feature type="transmembrane region" description="Helical" evidence="3">
    <location>
        <begin position="260"/>
        <end position="282"/>
    </location>
</feature>
<organism evidence="6 7">
    <name type="scientific">Myceligenerans indicum</name>
    <dbReference type="NCBI Taxonomy" id="2593663"/>
    <lineage>
        <taxon>Bacteria</taxon>
        <taxon>Bacillati</taxon>
        <taxon>Actinomycetota</taxon>
        <taxon>Actinomycetes</taxon>
        <taxon>Micrococcales</taxon>
        <taxon>Promicromonosporaceae</taxon>
        <taxon>Myceligenerans</taxon>
    </lineage>
</organism>
<accession>A0ABS1LSU9</accession>
<feature type="chain" id="PRO_5045126711" evidence="4">
    <location>
        <begin position="24"/>
        <end position="331"/>
    </location>
</feature>